<feature type="transmembrane region" description="Helical" evidence="1">
    <location>
        <begin position="12"/>
        <end position="29"/>
    </location>
</feature>
<accession>A0ABW5A1W0</accession>
<name>A0ABW5A1W0_9BACL</name>
<protein>
    <submittedName>
        <fullName evidence="2">Uncharacterized protein</fullName>
    </submittedName>
</protein>
<comment type="caution">
    <text evidence="2">The sequence shown here is derived from an EMBL/GenBank/DDBJ whole genome shotgun (WGS) entry which is preliminary data.</text>
</comment>
<evidence type="ECO:0000313" key="2">
    <source>
        <dbReference type="EMBL" id="MFD2171774.1"/>
    </source>
</evidence>
<evidence type="ECO:0000256" key="1">
    <source>
        <dbReference type="SAM" id="Phobius"/>
    </source>
</evidence>
<keyword evidence="1" id="KW-1133">Transmembrane helix</keyword>
<feature type="transmembrane region" description="Helical" evidence="1">
    <location>
        <begin position="41"/>
        <end position="62"/>
    </location>
</feature>
<keyword evidence="1" id="KW-0812">Transmembrane</keyword>
<dbReference type="RefSeq" id="WP_386048867.1">
    <property type="nucleotide sequence ID" value="NZ_JBHUIO010000011.1"/>
</dbReference>
<gene>
    <name evidence="2" type="ORF">ACFSOY_17565</name>
</gene>
<dbReference type="EMBL" id="JBHUIO010000011">
    <property type="protein sequence ID" value="MFD2171774.1"/>
    <property type="molecule type" value="Genomic_DNA"/>
</dbReference>
<organism evidence="2 3">
    <name type="scientific">Tumebacillus lipolyticus</name>
    <dbReference type="NCBI Taxonomy" id="1280370"/>
    <lineage>
        <taxon>Bacteria</taxon>
        <taxon>Bacillati</taxon>
        <taxon>Bacillota</taxon>
        <taxon>Bacilli</taxon>
        <taxon>Bacillales</taxon>
        <taxon>Alicyclobacillaceae</taxon>
        <taxon>Tumebacillus</taxon>
    </lineage>
</organism>
<keyword evidence="3" id="KW-1185">Reference proteome</keyword>
<keyword evidence="1" id="KW-0472">Membrane</keyword>
<evidence type="ECO:0000313" key="3">
    <source>
        <dbReference type="Proteomes" id="UP001597343"/>
    </source>
</evidence>
<proteinExistence type="predicted"/>
<sequence>MKRAQRRRWARALTFLSFLLLIISTPFFLKIRSAAGVVPIWLMGLVGYSWIFFAFLFINSIARKFSRRRPIE</sequence>
<dbReference type="Proteomes" id="UP001597343">
    <property type="component" value="Unassembled WGS sequence"/>
</dbReference>
<reference evidence="3" key="1">
    <citation type="journal article" date="2019" name="Int. J. Syst. Evol. Microbiol.">
        <title>The Global Catalogue of Microorganisms (GCM) 10K type strain sequencing project: providing services to taxonomists for standard genome sequencing and annotation.</title>
        <authorList>
            <consortium name="The Broad Institute Genomics Platform"/>
            <consortium name="The Broad Institute Genome Sequencing Center for Infectious Disease"/>
            <person name="Wu L."/>
            <person name="Ma J."/>
        </authorList>
    </citation>
    <scope>NUCLEOTIDE SEQUENCE [LARGE SCALE GENOMIC DNA]</scope>
    <source>
        <strain evidence="3">CGMCC 1.13574</strain>
    </source>
</reference>